<keyword evidence="1" id="KW-0812">Transmembrane</keyword>
<keyword evidence="1" id="KW-0472">Membrane</keyword>
<evidence type="ECO:0000256" key="1">
    <source>
        <dbReference type="SAM" id="Phobius"/>
    </source>
</evidence>
<reference evidence="2 3" key="1">
    <citation type="submission" date="2021-05" db="EMBL/GenBank/DDBJ databases">
        <title>Comparative genomic studies on the polysaccharide-degrading batcterial strains of the Flammeovirga genus.</title>
        <authorList>
            <person name="Zewei F."/>
            <person name="Zheng Z."/>
            <person name="Yu L."/>
            <person name="Ruyue G."/>
            <person name="Yanhong M."/>
            <person name="Yuanyuan C."/>
            <person name="Jingyan G."/>
            <person name="Wenjun H."/>
        </authorList>
    </citation>
    <scope>NUCLEOTIDE SEQUENCE [LARGE SCALE GENOMIC DNA]</scope>
    <source>
        <strain evidence="2 3">NBRC:100898</strain>
    </source>
</reference>
<organism evidence="2 3">
    <name type="scientific">Flammeovirga yaeyamensis</name>
    <dbReference type="NCBI Taxonomy" id="367791"/>
    <lineage>
        <taxon>Bacteria</taxon>
        <taxon>Pseudomonadati</taxon>
        <taxon>Bacteroidota</taxon>
        <taxon>Cytophagia</taxon>
        <taxon>Cytophagales</taxon>
        <taxon>Flammeovirgaceae</taxon>
        <taxon>Flammeovirga</taxon>
    </lineage>
</organism>
<name>A0AAX1NDN3_9BACT</name>
<gene>
    <name evidence="2" type="ORF">KMW28_23495</name>
</gene>
<keyword evidence="1" id="KW-1133">Transmembrane helix</keyword>
<feature type="transmembrane region" description="Helical" evidence="1">
    <location>
        <begin position="49"/>
        <end position="66"/>
    </location>
</feature>
<feature type="transmembrane region" description="Helical" evidence="1">
    <location>
        <begin position="112"/>
        <end position="134"/>
    </location>
</feature>
<evidence type="ECO:0000313" key="3">
    <source>
        <dbReference type="Proteomes" id="UP000678679"/>
    </source>
</evidence>
<accession>A0AAX1NDN3</accession>
<sequence length="169" mass="19219">MKLNIQGVNRKFHRVNGRLYELFEILDEQGKILRTIDIPLKVEFRINDLLEIIVGASILAVPTAFTEEVWTMGDALPWLNTLILSGISIVFIACFVYYSSYKMKLKLFRKEYAIRIFSTFVLSVVIIGTLLTVVDKCPWITDFSLAFKRTLIGAFPASLSATLTDQFGE</sequence>
<dbReference type="KEGG" id="fya:KMW28_23495"/>
<evidence type="ECO:0000313" key="2">
    <source>
        <dbReference type="EMBL" id="QWG05387.1"/>
    </source>
</evidence>
<dbReference type="AlphaFoldDB" id="A0AAX1NDN3"/>
<proteinExistence type="predicted"/>
<dbReference type="InterPro" id="IPR024464">
    <property type="entry name" value="DUF2391"/>
</dbReference>
<dbReference type="RefSeq" id="WP_169661956.1">
    <property type="nucleotide sequence ID" value="NZ_CP076133.1"/>
</dbReference>
<dbReference type="Pfam" id="PF09622">
    <property type="entry name" value="DUF2391"/>
    <property type="match status" value="1"/>
</dbReference>
<protein>
    <submittedName>
        <fullName evidence="2">DUF2391 family protein</fullName>
    </submittedName>
</protein>
<dbReference type="EMBL" id="CP076133">
    <property type="protein sequence ID" value="QWG05387.1"/>
    <property type="molecule type" value="Genomic_DNA"/>
</dbReference>
<feature type="transmembrane region" description="Helical" evidence="1">
    <location>
        <begin position="78"/>
        <end position="100"/>
    </location>
</feature>
<dbReference type="Proteomes" id="UP000678679">
    <property type="component" value="Chromosome 2"/>
</dbReference>
<keyword evidence="3" id="KW-1185">Reference proteome</keyword>